<dbReference type="EMBL" id="UHIA01000004">
    <property type="protein sequence ID" value="SUO97860.1"/>
    <property type="molecule type" value="Genomic_DNA"/>
</dbReference>
<proteinExistence type="predicted"/>
<keyword evidence="1" id="KW-0472">Membrane</keyword>
<dbReference type="AlphaFoldDB" id="A0A380MZ66"/>
<feature type="transmembrane region" description="Helical" evidence="1">
    <location>
        <begin position="110"/>
        <end position="130"/>
    </location>
</feature>
<reference evidence="2 3" key="1">
    <citation type="submission" date="2018-06" db="EMBL/GenBank/DDBJ databases">
        <authorList>
            <consortium name="Pathogen Informatics"/>
            <person name="Doyle S."/>
        </authorList>
    </citation>
    <scope>NUCLEOTIDE SEQUENCE [LARGE SCALE GENOMIC DNA]</scope>
    <source>
        <strain evidence="2 3">NCTC10717</strain>
    </source>
</reference>
<evidence type="ECO:0000256" key="1">
    <source>
        <dbReference type="SAM" id="Phobius"/>
    </source>
</evidence>
<evidence type="ECO:0000313" key="3">
    <source>
        <dbReference type="Proteomes" id="UP000254575"/>
    </source>
</evidence>
<name>A0A380MZ66_9GAMM</name>
<accession>A0A380MZ66</accession>
<protein>
    <submittedName>
        <fullName evidence="2">Uncharacterized protein</fullName>
    </submittedName>
</protein>
<dbReference type="OrthoDB" id="9828919at2"/>
<sequence>MRYTPINQFFVLFFFPACIYCFIFFPFAWNNSLDAYFNFDYHNNFYTNFISLGAAFDAKNIHTFLRAYITIPLGILFSLIFTLSLFKFNKQKNIQWAVELPYYFSRKLKYGMLWIYSIIGYILIGAEHAYTNKSHLTESSSFLVGGAEFLIMMTICYCMGYFAILALRREKNE</sequence>
<keyword evidence="1" id="KW-1133">Transmembrane helix</keyword>
<gene>
    <name evidence="2" type="ORF">NCTC10717_01656</name>
</gene>
<dbReference type="Proteomes" id="UP000254575">
    <property type="component" value="Unassembled WGS sequence"/>
</dbReference>
<keyword evidence="1" id="KW-0812">Transmembrane</keyword>
<keyword evidence="3" id="KW-1185">Reference proteome</keyword>
<feature type="transmembrane region" description="Helical" evidence="1">
    <location>
        <begin position="142"/>
        <end position="167"/>
    </location>
</feature>
<feature type="transmembrane region" description="Helical" evidence="1">
    <location>
        <begin position="9"/>
        <end position="29"/>
    </location>
</feature>
<feature type="transmembrane region" description="Helical" evidence="1">
    <location>
        <begin position="67"/>
        <end position="89"/>
    </location>
</feature>
<evidence type="ECO:0000313" key="2">
    <source>
        <dbReference type="EMBL" id="SUO97860.1"/>
    </source>
</evidence>
<dbReference type="RefSeq" id="WP_115218809.1">
    <property type="nucleotide sequence ID" value="NZ_UHIA01000004.1"/>
</dbReference>
<organism evidence="2 3">
    <name type="scientific">Suttonella indologenes</name>
    <dbReference type="NCBI Taxonomy" id="13276"/>
    <lineage>
        <taxon>Bacteria</taxon>
        <taxon>Pseudomonadati</taxon>
        <taxon>Pseudomonadota</taxon>
        <taxon>Gammaproteobacteria</taxon>
        <taxon>Cardiobacteriales</taxon>
        <taxon>Cardiobacteriaceae</taxon>
        <taxon>Suttonella</taxon>
    </lineage>
</organism>